<dbReference type="Pfam" id="PF00012">
    <property type="entry name" value="HSP70"/>
    <property type="match status" value="1"/>
</dbReference>
<accession>A0A4Z1GM07</accession>
<dbReference type="PANTHER" id="PTHR14187:SF82">
    <property type="entry name" value="FAMILY CHAPERONE, PUTATIVE (AFU_ORTHOLOGUE AFUA_7G08575)-RELATED"/>
    <property type="match status" value="1"/>
</dbReference>
<evidence type="ECO:0000313" key="4">
    <source>
        <dbReference type="Proteomes" id="UP000297814"/>
    </source>
</evidence>
<dbReference type="GO" id="GO:0005524">
    <property type="term" value="F:ATP binding"/>
    <property type="evidence" value="ECO:0007669"/>
    <property type="project" value="UniProtKB-KW"/>
</dbReference>
<gene>
    <name evidence="3" type="ORF">BHYA_0099g00070</name>
</gene>
<sequence length="588" mass="65108">MGLEEIDTKESCFAQNIYQSDDQIVIALDFGTTFSGIAYAFAIEDKPDIVTILDWPGREGYKQPKIPTVICYDPENASGFTWGAQIHKREVIRGIKLLLDPAQHMPVYLPASSTNNDLSVLGKSALDVAADYIGAIYGYAMTVIEGKIPKEYLDMCQKQFVLSVPAVWSDKAKDMTLKAAKRAGIHPVTLIKEPEAAALYTLHTLKDRALSVGDAFVICDAGGGTVDLISYEITQLTPRLDLKELVPGKGGMAGSLGLNKRFEEAVKDLVGEDQFFALRKTKGFTHAVEYFDLRVKTAFRGNEVEDYIVNFPMADLQDNKSKNLVSDCWVMKCDDLEKIFDPLIMDIERLVDEQVNLVKVKRMSEDHPKATEIKGIFLVGGFGSSAYLKSRIGACHPTIQIIQPHDAWSAIVKGAVLSGLPRKIGGVSIVSTQSTRHYGVSGRSLYDEERDQGRPKTVDCYGDTRTSTMTWYIHRGEDLRRDQKLHFSFYRTIEGAITNSALVFQETLLQCESTAAPVHPGITVKQNCILKADLSGVDHSTFNQRTSVLGTPCWDIHYDLVVAVSSAVMKFSLEIKGKEMGSVEAKYD</sequence>
<protein>
    <submittedName>
        <fullName evidence="3">Uncharacterized protein</fullName>
    </submittedName>
</protein>
<dbReference type="CDD" id="cd10170">
    <property type="entry name" value="ASKHA_NBD_HSP70"/>
    <property type="match status" value="1"/>
</dbReference>
<evidence type="ECO:0000313" key="3">
    <source>
        <dbReference type="EMBL" id="TGO37348.1"/>
    </source>
</evidence>
<keyword evidence="2" id="KW-0067">ATP-binding</keyword>
<evidence type="ECO:0000256" key="2">
    <source>
        <dbReference type="ARBA" id="ARBA00022840"/>
    </source>
</evidence>
<dbReference type="EMBL" id="PQXK01000099">
    <property type="protein sequence ID" value="TGO37348.1"/>
    <property type="molecule type" value="Genomic_DNA"/>
</dbReference>
<reference evidence="3 4" key="1">
    <citation type="submission" date="2017-12" db="EMBL/GenBank/DDBJ databases">
        <title>Comparative genomics of Botrytis spp.</title>
        <authorList>
            <person name="Valero-Jimenez C.A."/>
            <person name="Tapia P."/>
            <person name="Veloso J."/>
            <person name="Silva-Moreno E."/>
            <person name="Staats M."/>
            <person name="Valdes J.H."/>
            <person name="Van Kan J.A.L."/>
        </authorList>
    </citation>
    <scope>NUCLEOTIDE SEQUENCE [LARGE SCALE GENOMIC DNA]</scope>
    <source>
        <strain evidence="3 4">Bh0001</strain>
    </source>
</reference>
<dbReference type="Proteomes" id="UP000297814">
    <property type="component" value="Unassembled WGS sequence"/>
</dbReference>
<organism evidence="3 4">
    <name type="scientific">Botrytis hyacinthi</name>
    <dbReference type="NCBI Taxonomy" id="278943"/>
    <lineage>
        <taxon>Eukaryota</taxon>
        <taxon>Fungi</taxon>
        <taxon>Dikarya</taxon>
        <taxon>Ascomycota</taxon>
        <taxon>Pezizomycotina</taxon>
        <taxon>Leotiomycetes</taxon>
        <taxon>Helotiales</taxon>
        <taxon>Sclerotiniaceae</taxon>
        <taxon>Botrytis</taxon>
    </lineage>
</organism>
<proteinExistence type="predicted"/>
<name>A0A4Z1GM07_9HELO</name>
<dbReference type="InterPro" id="IPR013126">
    <property type="entry name" value="Hsp_70_fam"/>
</dbReference>
<keyword evidence="4" id="KW-1185">Reference proteome</keyword>
<dbReference type="GO" id="GO:0140662">
    <property type="term" value="F:ATP-dependent protein folding chaperone"/>
    <property type="evidence" value="ECO:0007669"/>
    <property type="project" value="InterPro"/>
</dbReference>
<evidence type="ECO:0000256" key="1">
    <source>
        <dbReference type="ARBA" id="ARBA00022741"/>
    </source>
</evidence>
<dbReference type="PANTHER" id="PTHR14187">
    <property type="entry name" value="ALPHA KINASE/ELONGATION FACTOR 2 KINASE"/>
    <property type="match status" value="1"/>
</dbReference>
<dbReference type="InterPro" id="IPR043129">
    <property type="entry name" value="ATPase_NBD"/>
</dbReference>
<dbReference type="SUPFAM" id="SSF53067">
    <property type="entry name" value="Actin-like ATPase domain"/>
    <property type="match status" value="2"/>
</dbReference>
<dbReference type="Gene3D" id="3.30.420.40">
    <property type="match status" value="1"/>
</dbReference>
<keyword evidence="1" id="KW-0547">Nucleotide-binding</keyword>
<comment type="caution">
    <text evidence="3">The sequence shown here is derived from an EMBL/GenBank/DDBJ whole genome shotgun (WGS) entry which is preliminary data.</text>
</comment>
<dbReference type="AlphaFoldDB" id="A0A4Z1GM07"/>